<dbReference type="PANTHER" id="PTHR48094:SF12">
    <property type="entry name" value="PARKINSON DISEASE PROTEIN 7 HOMOLOG"/>
    <property type="match status" value="1"/>
</dbReference>
<dbReference type="AlphaFoldDB" id="A0A4R1QR78"/>
<dbReference type="Pfam" id="PF01965">
    <property type="entry name" value="DJ-1_PfpI"/>
    <property type="match status" value="1"/>
</dbReference>
<dbReference type="PANTHER" id="PTHR48094">
    <property type="entry name" value="PROTEIN/NUCLEIC ACID DEGLYCASE DJ-1-RELATED"/>
    <property type="match status" value="1"/>
</dbReference>
<proteinExistence type="predicted"/>
<dbReference type="NCBIfam" id="TIGR01383">
    <property type="entry name" value="not_thiJ"/>
    <property type="match status" value="1"/>
</dbReference>
<accession>A0A4R1QR78</accession>
<organism evidence="2 3">
    <name type="scientific">Kineothrix alysoides</name>
    <dbReference type="NCBI Taxonomy" id="1469948"/>
    <lineage>
        <taxon>Bacteria</taxon>
        <taxon>Bacillati</taxon>
        <taxon>Bacillota</taxon>
        <taxon>Clostridia</taxon>
        <taxon>Lachnospirales</taxon>
        <taxon>Lachnospiraceae</taxon>
        <taxon>Kineothrix</taxon>
    </lineage>
</organism>
<dbReference type="InterPro" id="IPR006287">
    <property type="entry name" value="DJ-1"/>
</dbReference>
<dbReference type="InterPro" id="IPR029062">
    <property type="entry name" value="Class_I_gatase-like"/>
</dbReference>
<dbReference type="InterPro" id="IPR002818">
    <property type="entry name" value="DJ-1/PfpI"/>
</dbReference>
<dbReference type="Proteomes" id="UP000295718">
    <property type="component" value="Unassembled WGS sequence"/>
</dbReference>
<dbReference type="SUPFAM" id="SSF52317">
    <property type="entry name" value="Class I glutamine amidotransferase-like"/>
    <property type="match status" value="1"/>
</dbReference>
<dbReference type="RefSeq" id="WP_031392687.1">
    <property type="nucleotide sequence ID" value="NZ_JPNB01000003.1"/>
</dbReference>
<feature type="domain" description="DJ-1/PfpI" evidence="1">
    <location>
        <begin position="3"/>
        <end position="163"/>
    </location>
</feature>
<dbReference type="OrthoDB" id="9800516at2"/>
<dbReference type="Gene3D" id="3.40.50.880">
    <property type="match status" value="1"/>
</dbReference>
<gene>
    <name evidence="2" type="ORF">EDD76_11566</name>
</gene>
<comment type="caution">
    <text evidence="2">The sequence shown here is derived from an EMBL/GenBank/DDBJ whole genome shotgun (WGS) entry which is preliminary data.</text>
</comment>
<dbReference type="GO" id="GO:0005737">
    <property type="term" value="C:cytoplasm"/>
    <property type="evidence" value="ECO:0007669"/>
    <property type="project" value="TreeGrafter"/>
</dbReference>
<keyword evidence="3" id="KW-1185">Reference proteome</keyword>
<sequence length="183" mass="19796">MDKVCIFFAAGFEEIEALTAVDLLRRAGIDTELISITGEMDVMGSHGITVKMDKLFEDVDFSEVTMLILPGGAGTKHLEAHTALMNRIDAFYKEGKDIAAICAAPSILGHRGMLKGKNACSFPDYESHLEGANVTKNPAEIADNIITSRGMGCSIDFGLAIVKKLRGEDAARALADKIVYEHY</sequence>
<dbReference type="CDD" id="cd03135">
    <property type="entry name" value="GATase1_DJ-1"/>
    <property type="match status" value="1"/>
</dbReference>
<evidence type="ECO:0000313" key="3">
    <source>
        <dbReference type="Proteomes" id="UP000295718"/>
    </source>
</evidence>
<dbReference type="STRING" id="1469948.GCA_000732725_04067"/>
<name>A0A4R1QR78_9FIRM</name>
<protein>
    <submittedName>
        <fullName evidence="2">4-methyl-5(B-hydroxyethyl)-thiazole monophosphate biosynthesis</fullName>
    </submittedName>
</protein>
<dbReference type="EMBL" id="SLUO01000015">
    <property type="protein sequence ID" value="TCL55433.1"/>
    <property type="molecule type" value="Genomic_DNA"/>
</dbReference>
<evidence type="ECO:0000313" key="2">
    <source>
        <dbReference type="EMBL" id="TCL55433.1"/>
    </source>
</evidence>
<reference evidence="2 3" key="1">
    <citation type="submission" date="2019-03" db="EMBL/GenBank/DDBJ databases">
        <title>Genomic Encyclopedia of Type Strains, Phase IV (KMG-IV): sequencing the most valuable type-strain genomes for metagenomic binning, comparative biology and taxonomic classification.</title>
        <authorList>
            <person name="Goeker M."/>
        </authorList>
    </citation>
    <scope>NUCLEOTIDE SEQUENCE [LARGE SCALE GENOMIC DNA]</scope>
    <source>
        <strain evidence="2 3">DSM 100556</strain>
    </source>
</reference>
<evidence type="ECO:0000259" key="1">
    <source>
        <dbReference type="Pfam" id="PF01965"/>
    </source>
</evidence>
<dbReference type="InterPro" id="IPR050325">
    <property type="entry name" value="Prot/Nucl_acid_deglycase"/>
</dbReference>